<sequence length="46" mass="5657">MKESNRLLTHIEIWEIEKEPIQKRQVHKFDSFIESVLKNQDRSKTF</sequence>
<dbReference type="Proteomes" id="UP000012159">
    <property type="component" value="Unassembled WGS sequence"/>
</dbReference>
<evidence type="ECO:0000313" key="2">
    <source>
        <dbReference type="Proteomes" id="UP000012159"/>
    </source>
</evidence>
<comment type="caution">
    <text evidence="1">The sequence shown here is derived from an EMBL/GenBank/DDBJ whole genome shotgun (WGS) entry which is preliminary data.</text>
</comment>
<dbReference type="EMBL" id="AKWF02000033">
    <property type="protein sequence ID" value="EMO63986.1"/>
    <property type="molecule type" value="Genomic_DNA"/>
</dbReference>
<proteinExistence type="predicted"/>
<gene>
    <name evidence="1" type="ORF">LEP1GSC133_1025</name>
</gene>
<organism evidence="1 2">
    <name type="scientific">Leptospira borgpetersenii serovar Pomona str. 200901868</name>
    <dbReference type="NCBI Taxonomy" id="1192866"/>
    <lineage>
        <taxon>Bacteria</taxon>
        <taxon>Pseudomonadati</taxon>
        <taxon>Spirochaetota</taxon>
        <taxon>Spirochaetia</taxon>
        <taxon>Leptospirales</taxon>
        <taxon>Leptospiraceae</taxon>
        <taxon>Leptospira</taxon>
    </lineage>
</organism>
<name>M6W973_LEPBO</name>
<evidence type="ECO:0000313" key="1">
    <source>
        <dbReference type="EMBL" id="EMO63986.1"/>
    </source>
</evidence>
<protein>
    <submittedName>
        <fullName evidence="1">Uncharacterized protein</fullName>
    </submittedName>
</protein>
<accession>M6W973</accession>
<reference evidence="1 2" key="1">
    <citation type="submission" date="2013-01" db="EMBL/GenBank/DDBJ databases">
        <authorList>
            <person name="Harkins D.M."/>
            <person name="Durkin A.S."/>
            <person name="Brinkac L.M."/>
            <person name="Haft D.H."/>
            <person name="Selengut J.D."/>
            <person name="Sanka R."/>
            <person name="DePew J."/>
            <person name="Purushe J."/>
            <person name="Picardeau M."/>
            <person name="Werts C."/>
            <person name="Goarant C."/>
            <person name="Vinetz J.M."/>
            <person name="Sutton G.G."/>
            <person name="Nierman W.C."/>
            <person name="Fouts D.E."/>
        </authorList>
    </citation>
    <scope>NUCLEOTIDE SEQUENCE [LARGE SCALE GENOMIC DNA]</scope>
    <source>
        <strain evidence="1 2">200901868</strain>
    </source>
</reference>
<dbReference type="AlphaFoldDB" id="M6W973"/>